<dbReference type="SUPFAM" id="SSF46785">
    <property type="entry name" value="Winged helix' DNA-binding domain"/>
    <property type="match status" value="1"/>
</dbReference>
<dbReference type="EMBL" id="CP082781">
    <property type="protein sequence ID" value="UGS26446.1"/>
    <property type="molecule type" value="Genomic_DNA"/>
</dbReference>
<dbReference type="Pfam" id="PF00392">
    <property type="entry name" value="GntR"/>
    <property type="match status" value="1"/>
</dbReference>
<dbReference type="RefSeq" id="WP_231820130.1">
    <property type="nucleotide sequence ID" value="NZ_CP082781.1"/>
</dbReference>
<dbReference type="InterPro" id="IPR015422">
    <property type="entry name" value="PyrdxlP-dep_Trfase_small"/>
</dbReference>
<evidence type="ECO:0000256" key="5">
    <source>
        <dbReference type="ARBA" id="ARBA00023163"/>
    </source>
</evidence>
<accession>A0ABY3RU51</accession>
<organism evidence="7 8">
    <name type="scientific">Microbacterium resistens</name>
    <dbReference type="NCBI Taxonomy" id="156977"/>
    <lineage>
        <taxon>Bacteria</taxon>
        <taxon>Bacillati</taxon>
        <taxon>Actinomycetota</taxon>
        <taxon>Actinomycetes</taxon>
        <taxon>Micrococcales</taxon>
        <taxon>Microbacteriaceae</taxon>
        <taxon>Microbacterium</taxon>
    </lineage>
</organism>
<keyword evidence="5" id="KW-0804">Transcription</keyword>
<evidence type="ECO:0000256" key="4">
    <source>
        <dbReference type="ARBA" id="ARBA00023125"/>
    </source>
</evidence>
<dbReference type="Pfam" id="PF00155">
    <property type="entry name" value="Aminotran_1_2"/>
    <property type="match status" value="2"/>
</dbReference>
<evidence type="ECO:0000313" key="8">
    <source>
        <dbReference type="Proteomes" id="UP001199642"/>
    </source>
</evidence>
<dbReference type="PROSITE" id="PS50949">
    <property type="entry name" value="HTH_GNTR"/>
    <property type="match status" value="1"/>
</dbReference>
<protein>
    <submittedName>
        <fullName evidence="7">PLP-dependent aminotransferase family protein</fullName>
    </submittedName>
</protein>
<keyword evidence="2" id="KW-0663">Pyridoxal phosphate</keyword>
<dbReference type="Gene3D" id="1.10.10.10">
    <property type="entry name" value="Winged helix-like DNA-binding domain superfamily/Winged helix DNA-binding domain"/>
    <property type="match status" value="1"/>
</dbReference>
<keyword evidence="7" id="KW-0032">Aminotransferase</keyword>
<evidence type="ECO:0000256" key="2">
    <source>
        <dbReference type="ARBA" id="ARBA00022898"/>
    </source>
</evidence>
<keyword evidence="7" id="KW-0808">Transferase</keyword>
<evidence type="ECO:0000256" key="3">
    <source>
        <dbReference type="ARBA" id="ARBA00023015"/>
    </source>
</evidence>
<dbReference type="InterPro" id="IPR015421">
    <property type="entry name" value="PyrdxlP-dep_Trfase_major"/>
</dbReference>
<dbReference type="PANTHER" id="PTHR46577:SF1">
    <property type="entry name" value="HTH-TYPE TRANSCRIPTIONAL REGULATORY PROTEIN GABR"/>
    <property type="match status" value="1"/>
</dbReference>
<dbReference type="PRINTS" id="PR00035">
    <property type="entry name" value="HTHGNTR"/>
</dbReference>
<dbReference type="SUPFAM" id="SSF53383">
    <property type="entry name" value="PLP-dependent transferases"/>
    <property type="match status" value="1"/>
</dbReference>
<dbReference type="InterPro" id="IPR000524">
    <property type="entry name" value="Tscrpt_reg_HTH_GntR"/>
</dbReference>
<evidence type="ECO:0000256" key="1">
    <source>
        <dbReference type="ARBA" id="ARBA00005384"/>
    </source>
</evidence>
<dbReference type="InterPro" id="IPR036390">
    <property type="entry name" value="WH_DNA-bd_sf"/>
</dbReference>
<dbReference type="Proteomes" id="UP001199642">
    <property type="component" value="Chromosome"/>
</dbReference>
<dbReference type="CDD" id="cd00609">
    <property type="entry name" value="AAT_like"/>
    <property type="match status" value="1"/>
</dbReference>
<keyword evidence="3" id="KW-0805">Transcription regulation</keyword>
<gene>
    <name evidence="7" type="ORF">K8F61_17745</name>
</gene>
<dbReference type="InterPro" id="IPR004839">
    <property type="entry name" value="Aminotransferase_I/II_large"/>
</dbReference>
<dbReference type="InterPro" id="IPR015424">
    <property type="entry name" value="PyrdxlP-dep_Trfase"/>
</dbReference>
<evidence type="ECO:0000313" key="7">
    <source>
        <dbReference type="EMBL" id="UGS26446.1"/>
    </source>
</evidence>
<dbReference type="GO" id="GO:0008483">
    <property type="term" value="F:transaminase activity"/>
    <property type="evidence" value="ECO:0007669"/>
    <property type="project" value="UniProtKB-KW"/>
</dbReference>
<dbReference type="InterPro" id="IPR051446">
    <property type="entry name" value="HTH_trans_reg/aminotransferase"/>
</dbReference>
<dbReference type="PANTHER" id="PTHR46577">
    <property type="entry name" value="HTH-TYPE TRANSCRIPTIONAL REGULATORY PROTEIN GABR"/>
    <property type="match status" value="1"/>
</dbReference>
<keyword evidence="8" id="KW-1185">Reference proteome</keyword>
<dbReference type="Gene3D" id="3.40.640.10">
    <property type="entry name" value="Type I PLP-dependent aspartate aminotransferase-like (Major domain)"/>
    <property type="match status" value="1"/>
</dbReference>
<dbReference type="Gene3D" id="3.90.1150.10">
    <property type="entry name" value="Aspartate Aminotransferase, domain 1"/>
    <property type="match status" value="1"/>
</dbReference>
<comment type="similarity">
    <text evidence="1">In the C-terminal section; belongs to the class-I pyridoxal-phosphate-dependent aminotransferase family.</text>
</comment>
<proteinExistence type="inferred from homology"/>
<keyword evidence="4" id="KW-0238">DNA-binding</keyword>
<feature type="domain" description="HTH gntR-type" evidence="6">
    <location>
        <begin position="16"/>
        <end position="84"/>
    </location>
</feature>
<dbReference type="InterPro" id="IPR036388">
    <property type="entry name" value="WH-like_DNA-bd_sf"/>
</dbReference>
<evidence type="ECO:0000259" key="6">
    <source>
        <dbReference type="PROSITE" id="PS50949"/>
    </source>
</evidence>
<dbReference type="SMART" id="SM00345">
    <property type="entry name" value="HTH_GNTR"/>
    <property type="match status" value="1"/>
</dbReference>
<sequence length="446" mass="48837">MEDPTPLDLLHSRMTLRTTAALTQTVADMIAAGLLAPGDRLPTVREVAEDCGMSRSAVGEAWRELGARGLIETRRRGGTVVLGKPPTPRALRYESMIRSTVSGVRDLANIRTDGLTYPDLSRAMAWSVTQPRLHEPFAEPITAELEDAVRRTWPFEPERFVTMHGLMDGVELALSLLVKPGDAVIVESPTHGRILDVLEALGARAVAVEYGVEGPDLVALRRALVSKPVAFVYQPTGQMPSGRSVTEGWAEAAAEFLPDTLPILELSQLSLLHPDHVSLGRFRPRQVTQIRSYNLFFGADMRVSVVGGTSELIDAMWMRLTYSTRFVSRLVQGALAFLLTDDASRRELDALCDGVRDRFRLLADALRARGFEVEPSAGPCIWLPVPDDHSVCTRLSQQGIAVHPGRFFQAAPFPEERVHVNSAAVDGDHEEVAELIAAACRPFPIG</sequence>
<dbReference type="CDD" id="cd07377">
    <property type="entry name" value="WHTH_GntR"/>
    <property type="match status" value="1"/>
</dbReference>
<name>A0ABY3RU51_9MICO</name>
<reference evidence="7 8" key="1">
    <citation type="submission" date="2023-01" db="EMBL/GenBank/DDBJ databases">
        <title>Characterization of estradiol degrading bacteria Microbacterium sp. MZT7 and reveal degrading genes through genome analysis.</title>
        <authorList>
            <person name="Hao P."/>
            <person name="Gao Y."/>
        </authorList>
    </citation>
    <scope>NUCLEOTIDE SEQUENCE [LARGE SCALE GENOMIC DNA]</scope>
    <source>
        <strain evidence="7 8">MZT7</strain>
    </source>
</reference>